<keyword evidence="3" id="KW-0813">Transport</keyword>
<gene>
    <name evidence="7" type="primary">oppA</name>
    <name evidence="7" type="ORF">Pla163_27990</name>
</gene>
<dbReference type="InterPro" id="IPR039424">
    <property type="entry name" value="SBP_5"/>
</dbReference>
<dbReference type="InterPro" id="IPR000914">
    <property type="entry name" value="SBP_5_dom"/>
</dbReference>
<dbReference type="PANTHER" id="PTHR30290">
    <property type="entry name" value="PERIPLASMIC BINDING COMPONENT OF ABC TRANSPORTER"/>
    <property type="match status" value="1"/>
</dbReference>
<organism evidence="7 8">
    <name type="scientific">Rohdeia mirabilis</name>
    <dbReference type="NCBI Taxonomy" id="2528008"/>
    <lineage>
        <taxon>Bacteria</taxon>
        <taxon>Pseudomonadati</taxon>
        <taxon>Planctomycetota</taxon>
        <taxon>Planctomycetia</taxon>
        <taxon>Planctomycetia incertae sedis</taxon>
        <taxon>Rohdeia</taxon>
    </lineage>
</organism>
<dbReference type="FunFam" id="3.10.105.10:FF:000001">
    <property type="entry name" value="Oligopeptide ABC transporter, oligopeptide-binding protein"/>
    <property type="match status" value="1"/>
</dbReference>
<evidence type="ECO:0000256" key="4">
    <source>
        <dbReference type="ARBA" id="ARBA00022729"/>
    </source>
</evidence>
<dbReference type="CDD" id="cd08504">
    <property type="entry name" value="PBP2_OppA"/>
    <property type="match status" value="1"/>
</dbReference>
<dbReference type="Gene3D" id="3.40.190.10">
    <property type="entry name" value="Periplasmic binding protein-like II"/>
    <property type="match status" value="1"/>
</dbReference>
<keyword evidence="4" id="KW-0732">Signal</keyword>
<dbReference type="GO" id="GO:0030288">
    <property type="term" value="C:outer membrane-bounded periplasmic space"/>
    <property type="evidence" value="ECO:0007669"/>
    <property type="project" value="UniProtKB-ARBA"/>
</dbReference>
<dbReference type="Gene3D" id="3.10.105.10">
    <property type="entry name" value="Dipeptide-binding Protein, Domain 3"/>
    <property type="match status" value="1"/>
</dbReference>
<feature type="domain" description="Solute-binding protein family 5" evidence="6">
    <location>
        <begin position="118"/>
        <end position="519"/>
    </location>
</feature>
<dbReference type="AlphaFoldDB" id="A0A518D2G6"/>
<dbReference type="Pfam" id="PF00496">
    <property type="entry name" value="SBP_bac_5"/>
    <property type="match status" value="1"/>
</dbReference>
<dbReference type="GO" id="GO:1904680">
    <property type="term" value="F:peptide transmembrane transporter activity"/>
    <property type="evidence" value="ECO:0007669"/>
    <property type="project" value="TreeGrafter"/>
</dbReference>
<comment type="subcellular location">
    <subcellularLocation>
        <location evidence="1">Cell envelope</location>
    </subcellularLocation>
</comment>
<feature type="region of interest" description="Disordered" evidence="5">
    <location>
        <begin position="618"/>
        <end position="651"/>
    </location>
</feature>
<keyword evidence="8" id="KW-1185">Reference proteome</keyword>
<feature type="compositionally biased region" description="Basic and acidic residues" evidence="5">
    <location>
        <begin position="636"/>
        <end position="651"/>
    </location>
</feature>
<dbReference type="Proteomes" id="UP000319342">
    <property type="component" value="Chromosome"/>
</dbReference>
<dbReference type="SUPFAM" id="SSF53850">
    <property type="entry name" value="Periplasmic binding protein-like II"/>
    <property type="match status" value="1"/>
</dbReference>
<dbReference type="GO" id="GO:0043190">
    <property type="term" value="C:ATP-binding cassette (ABC) transporter complex"/>
    <property type="evidence" value="ECO:0007669"/>
    <property type="project" value="InterPro"/>
</dbReference>
<sequence length="651" mass="73604">MLTRRKRISTRPTAALGFAPSAGTPPRRGPRPGSESRRGGASLVRTVLPPVLLALPLVLAAWSLSKSQLPPADFTFNNGTEVATLDPAVVTGVPEGRILRAIFEGLTVKDPETLAALPGMAESWTISDDGLVYTFKIRENAFWTNGDQLTAHDFVFSWERFLNPLTAAEYAYQLWYVKGAKAYTTTVDPNTGAPTLSFDTVGIRAADDFTLEVVLEKPTEFFLQLTGFYPMFPVNERNIAEAMEKYPGDAWKLEWLKPENIVTNGPYKVGFRRVNDRIRLEKNELYWDADAVAFQSIDALAVENYTTGLNLYLQGDAYWLDVVPTMLVPRLLEREDYSPMPYFGTYFYRVNVTREPFDDPRIRRALALTIDRKRITEKITKSGQIPWYSFVPYGMDGYEYAEMERKADLDGNYDVTFADDCREAAALMKEAGYGAGGKPLPTIEILYNTSEAHRDIAEVVADSWQRNLGLTAKLANQEWKVYLGSQTNLDYDVSRSAWIGDYIDPNTFLDLFLDGGENNKTGWGNARYDELIYAAKKERDPAQRFEYFREAEAILMDELPVIPIYSYVTQNMLNPRVGGFPGNLLNEQFPKWWYLRSDEELDAYRATQPEYYETNAVVDAPGPKGGIYPPSAPRGRFPDGDPRQRLSPLHD</sequence>
<protein>
    <submittedName>
        <fullName evidence="7">Oligopeptide-binding protein OppA</fullName>
    </submittedName>
</protein>
<dbReference type="PANTHER" id="PTHR30290:SF10">
    <property type="entry name" value="PERIPLASMIC OLIGOPEPTIDE-BINDING PROTEIN-RELATED"/>
    <property type="match status" value="1"/>
</dbReference>
<evidence type="ECO:0000259" key="6">
    <source>
        <dbReference type="Pfam" id="PF00496"/>
    </source>
</evidence>
<dbReference type="FunFam" id="3.90.76.10:FF:000001">
    <property type="entry name" value="Oligopeptide ABC transporter substrate-binding protein"/>
    <property type="match status" value="1"/>
</dbReference>
<proteinExistence type="inferred from homology"/>
<name>A0A518D2G6_9BACT</name>
<dbReference type="InterPro" id="IPR030678">
    <property type="entry name" value="Peptide/Ni-bd"/>
</dbReference>
<comment type="similarity">
    <text evidence="2">Belongs to the bacterial solute-binding protein 5 family.</text>
</comment>
<evidence type="ECO:0000313" key="7">
    <source>
        <dbReference type="EMBL" id="QDU85666.1"/>
    </source>
</evidence>
<dbReference type="OrthoDB" id="9801912at2"/>
<evidence type="ECO:0000256" key="2">
    <source>
        <dbReference type="ARBA" id="ARBA00005695"/>
    </source>
</evidence>
<dbReference type="PIRSF" id="PIRSF002741">
    <property type="entry name" value="MppA"/>
    <property type="match status" value="1"/>
</dbReference>
<reference evidence="7 8" key="1">
    <citation type="submission" date="2019-02" db="EMBL/GenBank/DDBJ databases">
        <title>Deep-cultivation of Planctomycetes and their phenomic and genomic characterization uncovers novel biology.</title>
        <authorList>
            <person name="Wiegand S."/>
            <person name="Jogler M."/>
            <person name="Boedeker C."/>
            <person name="Pinto D."/>
            <person name="Vollmers J."/>
            <person name="Rivas-Marin E."/>
            <person name="Kohn T."/>
            <person name="Peeters S.H."/>
            <person name="Heuer A."/>
            <person name="Rast P."/>
            <person name="Oberbeckmann S."/>
            <person name="Bunk B."/>
            <person name="Jeske O."/>
            <person name="Meyerdierks A."/>
            <person name="Storesund J.E."/>
            <person name="Kallscheuer N."/>
            <person name="Luecker S."/>
            <person name="Lage O.M."/>
            <person name="Pohl T."/>
            <person name="Merkel B.J."/>
            <person name="Hornburger P."/>
            <person name="Mueller R.-W."/>
            <person name="Bruemmer F."/>
            <person name="Labrenz M."/>
            <person name="Spormann A.M."/>
            <person name="Op den Camp H."/>
            <person name="Overmann J."/>
            <person name="Amann R."/>
            <person name="Jetten M.S.M."/>
            <person name="Mascher T."/>
            <person name="Medema M.H."/>
            <person name="Devos D.P."/>
            <person name="Kaster A.-K."/>
            <person name="Ovreas L."/>
            <person name="Rohde M."/>
            <person name="Galperin M.Y."/>
            <person name="Jogler C."/>
        </authorList>
    </citation>
    <scope>NUCLEOTIDE SEQUENCE [LARGE SCALE GENOMIC DNA]</scope>
    <source>
        <strain evidence="7 8">Pla163</strain>
    </source>
</reference>
<evidence type="ECO:0000256" key="3">
    <source>
        <dbReference type="ARBA" id="ARBA00022448"/>
    </source>
</evidence>
<evidence type="ECO:0000256" key="5">
    <source>
        <dbReference type="SAM" id="MobiDB-lite"/>
    </source>
</evidence>
<dbReference type="EMBL" id="CP036290">
    <property type="protein sequence ID" value="QDU85666.1"/>
    <property type="molecule type" value="Genomic_DNA"/>
</dbReference>
<accession>A0A518D2G6</accession>
<dbReference type="Gene3D" id="3.90.76.10">
    <property type="entry name" value="Dipeptide-binding Protein, Domain 1"/>
    <property type="match status" value="1"/>
</dbReference>
<evidence type="ECO:0000256" key="1">
    <source>
        <dbReference type="ARBA" id="ARBA00004196"/>
    </source>
</evidence>
<feature type="region of interest" description="Disordered" evidence="5">
    <location>
        <begin position="1"/>
        <end position="40"/>
    </location>
</feature>
<evidence type="ECO:0000313" key="8">
    <source>
        <dbReference type="Proteomes" id="UP000319342"/>
    </source>
</evidence>
<dbReference type="GO" id="GO:0015833">
    <property type="term" value="P:peptide transport"/>
    <property type="evidence" value="ECO:0007669"/>
    <property type="project" value="TreeGrafter"/>
</dbReference>